<organism evidence="8 9">
    <name type="scientific">Trametes cubensis</name>
    <dbReference type="NCBI Taxonomy" id="1111947"/>
    <lineage>
        <taxon>Eukaryota</taxon>
        <taxon>Fungi</taxon>
        <taxon>Dikarya</taxon>
        <taxon>Basidiomycota</taxon>
        <taxon>Agaricomycotina</taxon>
        <taxon>Agaricomycetes</taxon>
        <taxon>Polyporales</taxon>
        <taxon>Polyporaceae</taxon>
        <taxon>Trametes</taxon>
    </lineage>
</organism>
<name>A0AAD7TKN7_9APHY</name>
<dbReference type="GO" id="GO:0003924">
    <property type="term" value="F:GTPase activity"/>
    <property type="evidence" value="ECO:0007669"/>
    <property type="project" value="InterPro"/>
</dbReference>
<feature type="compositionally biased region" description="Polar residues" evidence="7">
    <location>
        <begin position="1"/>
        <end position="12"/>
    </location>
</feature>
<dbReference type="SUPFAM" id="SSF52540">
    <property type="entry name" value="P-loop containing nucleoside triphosphate hydrolases"/>
    <property type="match status" value="1"/>
</dbReference>
<dbReference type="PROSITE" id="PS51882">
    <property type="entry name" value="G_ALPHA"/>
    <property type="match status" value="1"/>
</dbReference>
<dbReference type="Pfam" id="PF00503">
    <property type="entry name" value="G-alpha"/>
    <property type="match status" value="1"/>
</dbReference>
<evidence type="ECO:0008006" key="10">
    <source>
        <dbReference type="Google" id="ProtNLM"/>
    </source>
</evidence>
<dbReference type="InterPro" id="IPR001019">
    <property type="entry name" value="Gprotein_alpha_su"/>
</dbReference>
<evidence type="ECO:0000256" key="3">
    <source>
        <dbReference type="ARBA" id="ARBA00023134"/>
    </source>
</evidence>
<evidence type="ECO:0000256" key="2">
    <source>
        <dbReference type="ARBA" id="ARBA00022741"/>
    </source>
</evidence>
<dbReference type="SUPFAM" id="SSF47895">
    <property type="entry name" value="Transducin (alpha subunit), insertion domain"/>
    <property type="match status" value="1"/>
</dbReference>
<dbReference type="GO" id="GO:0007188">
    <property type="term" value="P:adenylate cyclase-modulating G protein-coupled receptor signaling pathway"/>
    <property type="evidence" value="ECO:0007669"/>
    <property type="project" value="TreeGrafter"/>
</dbReference>
<keyword evidence="4" id="KW-0807">Transducer</keyword>
<feature type="region of interest" description="Disordered" evidence="7">
    <location>
        <begin position="228"/>
        <end position="269"/>
    </location>
</feature>
<dbReference type="Proteomes" id="UP001215151">
    <property type="component" value="Unassembled WGS sequence"/>
</dbReference>
<keyword evidence="2 5" id="KW-0547">Nucleotide-binding</keyword>
<dbReference type="GO" id="GO:0005834">
    <property type="term" value="C:heterotrimeric G-protein complex"/>
    <property type="evidence" value="ECO:0007669"/>
    <property type="project" value="TreeGrafter"/>
</dbReference>
<feature type="binding site" evidence="5">
    <location>
        <begin position="432"/>
        <end position="435"/>
    </location>
    <ligand>
        <name>GTP</name>
        <dbReference type="ChEBI" id="CHEBI:37565"/>
    </ligand>
</feature>
<evidence type="ECO:0000313" key="8">
    <source>
        <dbReference type="EMBL" id="KAJ8468183.1"/>
    </source>
</evidence>
<dbReference type="GO" id="GO:0005525">
    <property type="term" value="F:GTP binding"/>
    <property type="evidence" value="ECO:0007669"/>
    <property type="project" value="UniProtKB-KW"/>
</dbReference>
<dbReference type="InterPro" id="IPR011025">
    <property type="entry name" value="GproteinA_insert"/>
</dbReference>
<feature type="region of interest" description="Disordered" evidence="7">
    <location>
        <begin position="1"/>
        <end position="36"/>
    </location>
</feature>
<evidence type="ECO:0000256" key="4">
    <source>
        <dbReference type="ARBA" id="ARBA00023224"/>
    </source>
</evidence>
<dbReference type="GO" id="GO:0046872">
    <property type="term" value="F:metal ion binding"/>
    <property type="evidence" value="ECO:0007669"/>
    <property type="project" value="UniProtKB-KW"/>
</dbReference>
<feature type="compositionally biased region" description="Low complexity" evidence="7">
    <location>
        <begin position="237"/>
        <end position="250"/>
    </location>
</feature>
<dbReference type="PRINTS" id="PR00318">
    <property type="entry name" value="GPROTEINA"/>
</dbReference>
<keyword evidence="3 5" id="KW-0342">GTP-binding</keyword>
<dbReference type="GO" id="GO:0001664">
    <property type="term" value="F:G protein-coupled receptor binding"/>
    <property type="evidence" value="ECO:0007669"/>
    <property type="project" value="TreeGrafter"/>
</dbReference>
<comment type="caution">
    <text evidence="8">The sequence shown here is derived from an EMBL/GenBank/DDBJ whole genome shotgun (WGS) entry which is preliminary data.</text>
</comment>
<keyword evidence="6" id="KW-0460">Magnesium</keyword>
<dbReference type="CDD" id="cd00066">
    <property type="entry name" value="G-alpha"/>
    <property type="match status" value="1"/>
</dbReference>
<evidence type="ECO:0000256" key="5">
    <source>
        <dbReference type="PIRSR" id="PIRSR601019-1"/>
    </source>
</evidence>
<dbReference type="AlphaFoldDB" id="A0AAD7TKN7"/>
<reference evidence="8" key="1">
    <citation type="submission" date="2022-11" db="EMBL/GenBank/DDBJ databases">
        <title>Genome Sequence of Cubamyces cubensis.</title>
        <authorList>
            <person name="Buettner E."/>
        </authorList>
    </citation>
    <scope>NUCLEOTIDE SEQUENCE</scope>
    <source>
        <strain evidence="8">MPL-01</strain>
    </source>
</reference>
<feature type="binding site" evidence="6">
    <location>
        <position position="340"/>
    </location>
    <ligand>
        <name>Mg(2+)</name>
        <dbReference type="ChEBI" id="CHEBI:18420"/>
    </ligand>
</feature>
<dbReference type="EMBL" id="JAPEVG010000351">
    <property type="protein sequence ID" value="KAJ8468183.1"/>
    <property type="molecule type" value="Genomic_DNA"/>
</dbReference>
<protein>
    <recommendedName>
        <fullName evidence="10">Guanine nucleotide-binding protein alpha-4 subunit</fullName>
    </recommendedName>
</protein>
<dbReference type="InterPro" id="IPR027417">
    <property type="entry name" value="P-loop_NTPase"/>
</dbReference>
<dbReference type="GO" id="GO:0031683">
    <property type="term" value="F:G-protein beta/gamma-subunit complex binding"/>
    <property type="evidence" value="ECO:0007669"/>
    <property type="project" value="InterPro"/>
</dbReference>
<proteinExistence type="predicted"/>
<dbReference type="PANTHER" id="PTHR10218">
    <property type="entry name" value="GTP-BINDING PROTEIN ALPHA SUBUNIT"/>
    <property type="match status" value="1"/>
</dbReference>
<dbReference type="SMART" id="SM00275">
    <property type="entry name" value="G_alpha"/>
    <property type="match status" value="1"/>
</dbReference>
<feature type="binding site" evidence="5">
    <location>
        <position position="493"/>
    </location>
    <ligand>
        <name>GTP</name>
        <dbReference type="ChEBI" id="CHEBI:37565"/>
    </ligand>
</feature>
<evidence type="ECO:0000256" key="6">
    <source>
        <dbReference type="PIRSR" id="PIRSR601019-2"/>
    </source>
</evidence>
<sequence>MISTSRPPSINSVGADGDPFSALLRPPASETEHERVARLQREADAKRISDSIDEELKAERERLRKSKQDIRLLLLGQAESGKSTLQKQFQLLYNPTGLDDERLSWRTVIYFNIARPISRILDALDAFGDADDDDDLSDGNYAAQDILSASGLPVASGSSDIPADEKSLSPSQLSLERQVSAFRSRLASLLTAEATLAERLSGGVDVSGSGRGSVFVRSGWQARSLGLPFGRGRERTSSGGRFSFSGRQSGDNPKGNEVELRSRRPESDEDKLVQEVAAILSSCQKDIRELWSLPAVKKLRDRRRLKLEEWAEYFLNNIERVSAAGYIPSTEDILHARIQTMGVAEHVFDMSVHGRNVRWHLYDVGGARGQRHTWIPYFDDATAIIFLAPVSAFDQYLDEDPRTNRIDDSLQLFKQICSNALLKRAHLVLFLNKTDVLKAKLNAGIKVNKYITSYGDRANEYDTVVAYFKAHFTQVHRRNNENNRVLFTHLTSAVNTKAMQSIITDVRDSIFRGYLKSAALV</sequence>
<feature type="compositionally biased region" description="Basic and acidic residues" evidence="7">
    <location>
        <begin position="254"/>
        <end position="269"/>
    </location>
</feature>
<accession>A0AAD7TKN7</accession>
<evidence type="ECO:0000313" key="9">
    <source>
        <dbReference type="Proteomes" id="UP001215151"/>
    </source>
</evidence>
<keyword evidence="9" id="KW-1185">Reference proteome</keyword>
<feature type="binding site" evidence="5">
    <location>
        <begin position="334"/>
        <end position="340"/>
    </location>
    <ligand>
        <name>GTP</name>
        <dbReference type="ChEBI" id="CHEBI:37565"/>
    </ligand>
</feature>
<gene>
    <name evidence="8" type="ORF">ONZ51_g9805</name>
</gene>
<evidence type="ECO:0000256" key="7">
    <source>
        <dbReference type="SAM" id="MobiDB-lite"/>
    </source>
</evidence>
<dbReference type="GO" id="GO:0005737">
    <property type="term" value="C:cytoplasm"/>
    <property type="evidence" value="ECO:0007669"/>
    <property type="project" value="TreeGrafter"/>
</dbReference>
<dbReference type="Gene3D" id="3.40.50.300">
    <property type="entry name" value="P-loop containing nucleotide triphosphate hydrolases"/>
    <property type="match status" value="2"/>
</dbReference>
<dbReference type="FunFam" id="3.40.50.300:FF:000692">
    <property type="entry name" value="Guanine nucleotide-binding protein subunit alpha"/>
    <property type="match status" value="1"/>
</dbReference>
<evidence type="ECO:0000256" key="1">
    <source>
        <dbReference type="ARBA" id="ARBA00022723"/>
    </source>
</evidence>
<dbReference type="PANTHER" id="PTHR10218:SF360">
    <property type="entry name" value="GUANINE NUCLEOTIDE-BINDING PROTEIN SUBUNIT ALPHA HOMOLOG"/>
    <property type="match status" value="1"/>
</dbReference>
<keyword evidence="1 6" id="KW-0479">Metal-binding</keyword>